<dbReference type="InterPro" id="IPR043519">
    <property type="entry name" value="NT_sf"/>
</dbReference>
<dbReference type="AlphaFoldDB" id="A0A7L7KSP9"/>
<evidence type="ECO:0000256" key="2">
    <source>
        <dbReference type="HAMAP-Rule" id="MF_01477"/>
    </source>
</evidence>
<evidence type="ECO:0000256" key="1">
    <source>
        <dbReference type="ARBA" id="ARBA00010574"/>
    </source>
</evidence>
<dbReference type="GO" id="GO:0005737">
    <property type="term" value="C:cytoplasm"/>
    <property type="evidence" value="ECO:0007669"/>
    <property type="project" value="UniProtKB-SubCell"/>
</dbReference>
<dbReference type="GO" id="GO:0043023">
    <property type="term" value="F:ribosomal large subunit binding"/>
    <property type="evidence" value="ECO:0007669"/>
    <property type="project" value="TreeGrafter"/>
</dbReference>
<dbReference type="EMBL" id="CP048914">
    <property type="protein sequence ID" value="QMS85625.1"/>
    <property type="molecule type" value="Genomic_DNA"/>
</dbReference>
<dbReference type="InterPro" id="IPR004394">
    <property type="entry name" value="Iojap/RsfS/C7orf30"/>
</dbReference>
<keyword evidence="2" id="KW-0810">Translation regulation</keyword>
<proteinExistence type="inferred from homology"/>
<gene>
    <name evidence="2 3" type="primary">rsfS</name>
    <name evidence="3" type="ORF">G4Z02_07680</name>
</gene>
<comment type="subunit">
    <text evidence="2">Interacts with ribosomal protein uL14 (rplN).</text>
</comment>
<dbReference type="GO" id="GO:0090071">
    <property type="term" value="P:negative regulation of ribosome biogenesis"/>
    <property type="evidence" value="ECO:0007669"/>
    <property type="project" value="UniProtKB-UniRule"/>
</dbReference>
<keyword evidence="2" id="KW-0678">Repressor</keyword>
<keyword evidence="2" id="KW-0963">Cytoplasm</keyword>
<dbReference type="HAMAP" id="MF_01477">
    <property type="entry name" value="Iojap_RsfS"/>
    <property type="match status" value="1"/>
</dbReference>
<protein>
    <recommendedName>
        <fullName evidence="2">Ribosomal silencing factor RsfS</fullName>
    </recommendedName>
</protein>
<dbReference type="RefSeq" id="WP_258877428.1">
    <property type="nucleotide sequence ID" value="NZ_CP048914.1"/>
</dbReference>
<sequence>MKKIEVILQALEDVKLQDVEVYDMKEKSPFFDYLIISSATNNRQLQASIQHVTDNLAKHSFSHPRIEGKNSNSWILIDAKDIIVNVFTKEEREFYNLEKMLVEIRKLSPQEL</sequence>
<dbReference type="KEGG" id="xcl:G4Z02_07680"/>
<organism evidence="3 4">
    <name type="scientific">Candidatus Xianfuyuplasma coldseepsis</name>
    <dbReference type="NCBI Taxonomy" id="2782163"/>
    <lineage>
        <taxon>Bacteria</taxon>
        <taxon>Bacillati</taxon>
        <taxon>Mycoplasmatota</taxon>
        <taxon>Mollicutes</taxon>
        <taxon>Candidatus Izemoplasmatales</taxon>
        <taxon>Candidatus Izemoplasmataceae</taxon>
        <taxon>Candidatus Xianfuyuplasma</taxon>
    </lineage>
</organism>
<dbReference type="NCBIfam" id="TIGR00090">
    <property type="entry name" value="rsfS_iojap_ybeB"/>
    <property type="match status" value="1"/>
</dbReference>
<reference evidence="3 4" key="1">
    <citation type="submission" date="2020-02" db="EMBL/GenBank/DDBJ databases">
        <authorList>
            <person name="Zheng R.K."/>
            <person name="Sun C.M."/>
        </authorList>
    </citation>
    <scope>NUCLEOTIDE SEQUENCE [LARGE SCALE GENOMIC DNA]</scope>
    <source>
        <strain evidence="4">zrk13</strain>
    </source>
</reference>
<comment type="similarity">
    <text evidence="1 2">Belongs to the Iojap/RsfS family.</text>
</comment>
<comment type="function">
    <text evidence="2">Functions as a ribosomal silencing factor. Interacts with ribosomal protein uL14 (rplN), blocking formation of intersubunit bridge B8. Prevents association of the 30S and 50S ribosomal subunits and the formation of functional ribosomes, thus repressing translation.</text>
</comment>
<comment type="subcellular location">
    <subcellularLocation>
        <location evidence="2">Cytoplasm</location>
    </subcellularLocation>
</comment>
<dbReference type="GO" id="GO:0017148">
    <property type="term" value="P:negative regulation of translation"/>
    <property type="evidence" value="ECO:0007669"/>
    <property type="project" value="UniProtKB-UniRule"/>
</dbReference>
<name>A0A7L7KSP9_9MOLU</name>
<dbReference type="PANTHER" id="PTHR21043:SF0">
    <property type="entry name" value="MITOCHONDRIAL ASSEMBLY OF RIBOSOMAL LARGE SUBUNIT PROTEIN 1"/>
    <property type="match status" value="1"/>
</dbReference>
<keyword evidence="4" id="KW-1185">Reference proteome</keyword>
<accession>A0A7L7KSP9</accession>
<dbReference type="Pfam" id="PF02410">
    <property type="entry name" value="RsfS"/>
    <property type="match status" value="1"/>
</dbReference>
<dbReference type="Gene3D" id="3.30.460.10">
    <property type="entry name" value="Beta Polymerase, domain 2"/>
    <property type="match status" value="1"/>
</dbReference>
<evidence type="ECO:0000313" key="4">
    <source>
        <dbReference type="Proteomes" id="UP000514720"/>
    </source>
</evidence>
<dbReference type="GO" id="GO:0042256">
    <property type="term" value="P:cytosolic ribosome assembly"/>
    <property type="evidence" value="ECO:0007669"/>
    <property type="project" value="UniProtKB-UniRule"/>
</dbReference>
<dbReference type="Proteomes" id="UP000514720">
    <property type="component" value="Chromosome"/>
</dbReference>
<evidence type="ECO:0000313" key="3">
    <source>
        <dbReference type="EMBL" id="QMS85625.1"/>
    </source>
</evidence>
<dbReference type="SUPFAM" id="SSF81301">
    <property type="entry name" value="Nucleotidyltransferase"/>
    <property type="match status" value="1"/>
</dbReference>
<dbReference type="PANTHER" id="PTHR21043">
    <property type="entry name" value="IOJAP SUPERFAMILY ORTHOLOG"/>
    <property type="match status" value="1"/>
</dbReference>